<reference evidence="3 4" key="1">
    <citation type="submission" date="2019-07" db="EMBL/GenBank/DDBJ databases">
        <title>Qingshengfaniella alkalisoli gen. nov., sp. nov., isolated from saline soil.</title>
        <authorList>
            <person name="Xu L."/>
            <person name="Huang X.-X."/>
            <person name="Sun J.-Q."/>
        </authorList>
    </citation>
    <scope>NUCLEOTIDE SEQUENCE [LARGE SCALE GENOMIC DNA]</scope>
    <source>
        <strain evidence="3 4">DSM 27279</strain>
    </source>
</reference>
<dbReference type="InterPro" id="IPR050259">
    <property type="entry name" value="SDR"/>
</dbReference>
<comment type="caution">
    <text evidence="3">The sequence shown here is derived from an EMBL/GenBank/DDBJ whole genome shotgun (WGS) entry which is preliminary data.</text>
</comment>
<dbReference type="Proteomes" id="UP000318405">
    <property type="component" value="Unassembled WGS sequence"/>
</dbReference>
<dbReference type="PRINTS" id="PR00080">
    <property type="entry name" value="SDRFAMILY"/>
</dbReference>
<dbReference type="GO" id="GO:0016491">
    <property type="term" value="F:oxidoreductase activity"/>
    <property type="evidence" value="ECO:0007669"/>
    <property type="project" value="UniProtKB-KW"/>
</dbReference>
<dbReference type="Gene3D" id="3.40.50.720">
    <property type="entry name" value="NAD(P)-binding Rossmann-like Domain"/>
    <property type="match status" value="1"/>
</dbReference>
<dbReference type="Pfam" id="PF13561">
    <property type="entry name" value="adh_short_C2"/>
    <property type="match status" value="1"/>
</dbReference>
<evidence type="ECO:0000313" key="4">
    <source>
        <dbReference type="Proteomes" id="UP000318405"/>
    </source>
</evidence>
<dbReference type="EMBL" id="VLTJ01000010">
    <property type="protein sequence ID" value="TSH97417.1"/>
    <property type="molecule type" value="Genomic_DNA"/>
</dbReference>
<dbReference type="SUPFAM" id="SSF51735">
    <property type="entry name" value="NAD(P)-binding Rossmann-fold domains"/>
    <property type="match status" value="1"/>
</dbReference>
<evidence type="ECO:0000313" key="3">
    <source>
        <dbReference type="EMBL" id="TSH97417.1"/>
    </source>
</evidence>
<keyword evidence="4" id="KW-1185">Reference proteome</keyword>
<gene>
    <name evidence="3" type="ORF">FOZ76_06515</name>
</gene>
<evidence type="ECO:0000256" key="2">
    <source>
        <dbReference type="ARBA" id="ARBA00023002"/>
    </source>
</evidence>
<dbReference type="PANTHER" id="PTHR42879:SF2">
    <property type="entry name" value="3-OXOACYL-[ACYL-CARRIER-PROTEIN] REDUCTASE FABG"/>
    <property type="match status" value="1"/>
</dbReference>
<dbReference type="InterPro" id="IPR002347">
    <property type="entry name" value="SDR_fam"/>
</dbReference>
<comment type="similarity">
    <text evidence="1">Belongs to the short-chain dehydrogenases/reductases (SDR) family.</text>
</comment>
<sequence length="237" mass="24707">MGLAIARRLGQAGHHVVLIDVLEQALDDAVQALVAEGLSAQAIRLDLADDAQIAALPSRLGDRFEALGVLVNNAAISPKHAGRRAAAAEVSLQEWERVVKINLTAPFRMIQTCLPPMRARRWGRIVNISSRAGRSPGGVAGAHYVTTKTGVLGMTRAFAKEVASAGITVNAVAPGRIETAMSAGSPPEVLAQVLQTIPVGRFGTPEEIGAMVAYLAGEEAGFVTGATFDINGGVLMI</sequence>
<evidence type="ECO:0000256" key="1">
    <source>
        <dbReference type="ARBA" id="ARBA00006484"/>
    </source>
</evidence>
<dbReference type="PANTHER" id="PTHR42879">
    <property type="entry name" value="3-OXOACYL-(ACYL-CARRIER-PROTEIN) REDUCTASE"/>
    <property type="match status" value="1"/>
</dbReference>
<dbReference type="PRINTS" id="PR00081">
    <property type="entry name" value="GDHRDH"/>
</dbReference>
<dbReference type="InterPro" id="IPR036291">
    <property type="entry name" value="NAD(P)-bd_dom_sf"/>
</dbReference>
<dbReference type="OrthoDB" id="8888385at2"/>
<protein>
    <submittedName>
        <fullName evidence="3">SDR family oxidoreductase</fullName>
    </submittedName>
</protein>
<organism evidence="3 4">
    <name type="scientific">Verticiella sediminum</name>
    <dbReference type="NCBI Taxonomy" id="1247510"/>
    <lineage>
        <taxon>Bacteria</taxon>
        <taxon>Pseudomonadati</taxon>
        <taxon>Pseudomonadota</taxon>
        <taxon>Betaproteobacteria</taxon>
        <taxon>Burkholderiales</taxon>
        <taxon>Alcaligenaceae</taxon>
        <taxon>Verticiella</taxon>
    </lineage>
</organism>
<dbReference type="FunFam" id="3.40.50.720:FF:000173">
    <property type="entry name" value="3-oxoacyl-[acyl-carrier protein] reductase"/>
    <property type="match status" value="1"/>
</dbReference>
<proteinExistence type="inferred from homology"/>
<name>A0A556AWV2_9BURK</name>
<keyword evidence="2" id="KW-0560">Oxidoreductase</keyword>
<dbReference type="AlphaFoldDB" id="A0A556AWV2"/>
<accession>A0A556AWV2</accession>